<gene>
    <name evidence="1" type="ORF">HMPREF9440_00065</name>
</gene>
<protein>
    <recommendedName>
        <fullName evidence="3">HTH IS21-type domain-containing protein</fullName>
    </recommendedName>
</protein>
<reference evidence="1 2" key="1">
    <citation type="submission" date="2011-11" db="EMBL/GenBank/DDBJ databases">
        <authorList>
            <person name="Weinstock G."/>
            <person name="Sodergren E."/>
            <person name="Clifton S."/>
            <person name="Fulton L."/>
            <person name="Fulton B."/>
            <person name="Courtney L."/>
            <person name="Fronick C."/>
            <person name="Harrison M."/>
            <person name="Strong C."/>
            <person name="Farmer C."/>
            <person name="Delahaunty K."/>
            <person name="Markovic C."/>
            <person name="Hall O."/>
            <person name="Minx P."/>
            <person name="Tomlinson C."/>
            <person name="Mitreva M."/>
            <person name="Hou S."/>
            <person name="Chen J."/>
            <person name="Wollam A."/>
            <person name="Pepin K.H."/>
            <person name="Johnson M."/>
            <person name="Bhonagiri V."/>
            <person name="Zhang X."/>
            <person name="Suruliraj S."/>
            <person name="Warren W."/>
            <person name="Chinwalla A."/>
            <person name="Mardis E.R."/>
            <person name="Wilson R.K."/>
        </authorList>
    </citation>
    <scope>NUCLEOTIDE SEQUENCE [LARGE SCALE GENOMIC DNA]</scope>
    <source>
        <strain evidence="1 2">YIT 11816</strain>
    </source>
</reference>
<sequence>MLNMDQVDHINKLIHRAGFTISRVSRELGVDRKTVRKYASRPVQIPETIKVKRNTAAKAFIPAIEDLLHRQTPVTNPKQRLTAKRIHSILLEGREDLELPDAPVPSIRTIERLVRAAREKLNLDRKNALSVRLEHAPGSAQ</sequence>
<name>H3KBH0_9BURK</name>
<dbReference type="EMBL" id="AFBQ01000004">
    <property type="protein sequence ID" value="EHY32538.1"/>
    <property type="molecule type" value="Genomic_DNA"/>
</dbReference>
<dbReference type="Gene3D" id="1.10.10.60">
    <property type="entry name" value="Homeodomain-like"/>
    <property type="match status" value="1"/>
</dbReference>
<organism evidence="1 2">
    <name type="scientific">Sutterella parvirubra YIT 11816</name>
    <dbReference type="NCBI Taxonomy" id="762967"/>
    <lineage>
        <taxon>Bacteria</taxon>
        <taxon>Pseudomonadati</taxon>
        <taxon>Pseudomonadota</taxon>
        <taxon>Betaproteobacteria</taxon>
        <taxon>Burkholderiales</taxon>
        <taxon>Sutterellaceae</taxon>
        <taxon>Sutterella</taxon>
    </lineage>
</organism>
<dbReference type="HOGENOM" id="CLU_1829597_0_0_4"/>
<comment type="caution">
    <text evidence="1">The sequence shown here is derived from an EMBL/GenBank/DDBJ whole genome shotgun (WGS) entry which is preliminary data.</text>
</comment>
<evidence type="ECO:0000313" key="2">
    <source>
        <dbReference type="Proteomes" id="UP000004956"/>
    </source>
</evidence>
<accession>H3KBH0</accession>
<dbReference type="Proteomes" id="UP000004956">
    <property type="component" value="Unassembled WGS sequence"/>
</dbReference>
<evidence type="ECO:0000313" key="1">
    <source>
        <dbReference type="EMBL" id="EHY32538.1"/>
    </source>
</evidence>
<dbReference type="AlphaFoldDB" id="H3KBH0"/>
<keyword evidence="2" id="KW-1185">Reference proteome</keyword>
<feature type="non-terminal residue" evidence="1">
    <location>
        <position position="141"/>
    </location>
</feature>
<proteinExistence type="predicted"/>
<evidence type="ECO:0008006" key="3">
    <source>
        <dbReference type="Google" id="ProtNLM"/>
    </source>
</evidence>